<dbReference type="InterPro" id="IPR036049">
    <property type="entry name" value="Ribosomal_uL29_sf"/>
</dbReference>
<evidence type="ECO:0000256" key="3">
    <source>
        <dbReference type="ARBA" id="ARBA00023274"/>
    </source>
</evidence>
<dbReference type="SUPFAM" id="SSF46561">
    <property type="entry name" value="Ribosomal protein L29 (L29p)"/>
    <property type="match status" value="1"/>
</dbReference>
<dbReference type="InterPro" id="IPR001854">
    <property type="entry name" value="Ribosomal_uL29"/>
</dbReference>
<keyword evidence="2 5" id="KW-0689">Ribosomal protein</keyword>
<sequence>MLNEENSKKKYIEELKKKVILLLNEQFKLRMQKNIGQLNKIHLFKKIRRKIARFKTRINEKLGKVV</sequence>
<evidence type="ECO:0000256" key="2">
    <source>
        <dbReference type="ARBA" id="ARBA00022980"/>
    </source>
</evidence>
<accession>A0A8D9JR17</accession>
<gene>
    <name evidence="5 6" type="primary">rpmC</name>
    <name evidence="6" type="ORF">PAD_130</name>
</gene>
<dbReference type="Proteomes" id="UP000032800">
    <property type="component" value="Chromosome I"/>
</dbReference>
<reference evidence="6 7" key="1">
    <citation type="journal article" date="2015" name="Genome Biol. Evol.">
        <title>Genome evolution in the primary endosymbiont of whiteflies sheds light on their divergence.</title>
        <authorList>
            <person name="Santos-Garcia D."/>
            <person name="Vargas-Chavez C."/>
            <person name="Moya A."/>
            <person name="Latorre A."/>
            <person name="Silva"/>
            <person name="F J."/>
        </authorList>
    </citation>
    <scope>NUCLEOTIDE SEQUENCE [LARGE SCALE GENOMIC DNA]</scope>
    <source>
        <strain evidence="7">AD-VLC</strain>
    </source>
</reference>
<name>A0A8D9JR17_9GAMM</name>
<dbReference type="RefSeq" id="WP_219848799.1">
    <property type="nucleotide sequence ID" value="NZ_LN649255.1"/>
</dbReference>
<evidence type="ECO:0000256" key="4">
    <source>
        <dbReference type="ARBA" id="ARBA00035204"/>
    </source>
</evidence>
<organism evidence="6 7">
    <name type="scientific">Candidatus Portiera aleyrodidarum</name>
    <name type="common">primary endosymbiont of Bemisia tabaci</name>
    <dbReference type="NCBI Taxonomy" id="91844"/>
    <lineage>
        <taxon>Bacteria</taxon>
        <taxon>Pseudomonadati</taxon>
        <taxon>Pseudomonadota</taxon>
        <taxon>Gammaproteobacteria</taxon>
        <taxon>Candidatus Johnevansiales</taxon>
        <taxon>Candidatus Johnevansiaceae</taxon>
        <taxon>Candidatus Portiera</taxon>
    </lineage>
</organism>
<dbReference type="GO" id="GO:0003735">
    <property type="term" value="F:structural constituent of ribosome"/>
    <property type="evidence" value="ECO:0007669"/>
    <property type="project" value="InterPro"/>
</dbReference>
<dbReference type="NCBIfam" id="TIGR00012">
    <property type="entry name" value="L29"/>
    <property type="match status" value="1"/>
</dbReference>
<evidence type="ECO:0000256" key="5">
    <source>
        <dbReference type="HAMAP-Rule" id="MF_00374"/>
    </source>
</evidence>
<dbReference type="KEGG" id="plc:PAD_130"/>
<protein>
    <recommendedName>
        <fullName evidence="4 5">Large ribosomal subunit protein uL29</fullName>
    </recommendedName>
</protein>
<dbReference type="GO" id="GO:1990904">
    <property type="term" value="C:ribonucleoprotein complex"/>
    <property type="evidence" value="ECO:0007669"/>
    <property type="project" value="UniProtKB-KW"/>
</dbReference>
<evidence type="ECO:0000313" key="7">
    <source>
        <dbReference type="Proteomes" id="UP000032800"/>
    </source>
</evidence>
<keyword evidence="3 5" id="KW-0687">Ribonucleoprotein</keyword>
<dbReference type="GO" id="GO:0005840">
    <property type="term" value="C:ribosome"/>
    <property type="evidence" value="ECO:0007669"/>
    <property type="project" value="UniProtKB-KW"/>
</dbReference>
<dbReference type="HAMAP" id="MF_00374">
    <property type="entry name" value="Ribosomal_uL29"/>
    <property type="match status" value="1"/>
</dbReference>
<proteinExistence type="inferred from homology"/>
<dbReference type="EMBL" id="LN649255">
    <property type="protein sequence ID" value="CEI58692.1"/>
    <property type="molecule type" value="Genomic_DNA"/>
</dbReference>
<dbReference type="CDD" id="cd00427">
    <property type="entry name" value="Ribosomal_L29_HIP"/>
    <property type="match status" value="1"/>
</dbReference>
<dbReference type="Pfam" id="PF00831">
    <property type="entry name" value="Ribosomal_L29"/>
    <property type="match status" value="1"/>
</dbReference>
<dbReference type="AlphaFoldDB" id="A0A8D9JR17"/>
<evidence type="ECO:0000313" key="6">
    <source>
        <dbReference type="EMBL" id="CEI58692.1"/>
    </source>
</evidence>
<dbReference type="Gene3D" id="6.10.140.1970">
    <property type="match status" value="1"/>
</dbReference>
<evidence type="ECO:0000256" key="1">
    <source>
        <dbReference type="ARBA" id="ARBA00009254"/>
    </source>
</evidence>
<dbReference type="GO" id="GO:0006412">
    <property type="term" value="P:translation"/>
    <property type="evidence" value="ECO:0007669"/>
    <property type="project" value="UniProtKB-UniRule"/>
</dbReference>
<comment type="similarity">
    <text evidence="1 5">Belongs to the universal ribosomal protein uL29 family.</text>
</comment>